<comment type="caution">
    <text evidence="2">The sequence shown here is derived from an EMBL/GenBank/DDBJ whole genome shotgun (WGS) entry which is preliminary data.</text>
</comment>
<protein>
    <submittedName>
        <fullName evidence="2">Uncharacterized protein</fullName>
    </submittedName>
</protein>
<dbReference type="OrthoDB" id="8720942at2"/>
<evidence type="ECO:0000256" key="1">
    <source>
        <dbReference type="SAM" id="MobiDB-lite"/>
    </source>
</evidence>
<keyword evidence="3" id="KW-1185">Reference proteome</keyword>
<reference evidence="2 3" key="1">
    <citation type="submission" date="2019-07" db="EMBL/GenBank/DDBJ databases">
        <title>Whole genome shotgun sequence of Reyranella soli NBRC 108950.</title>
        <authorList>
            <person name="Hosoyama A."/>
            <person name="Uohara A."/>
            <person name="Ohji S."/>
            <person name="Ichikawa N."/>
        </authorList>
    </citation>
    <scope>NUCLEOTIDE SEQUENCE [LARGE SCALE GENOMIC DNA]</scope>
    <source>
        <strain evidence="2 3">NBRC 108950</strain>
    </source>
</reference>
<feature type="region of interest" description="Disordered" evidence="1">
    <location>
        <begin position="1"/>
        <end position="50"/>
    </location>
</feature>
<accession>A0A512NPB8</accession>
<dbReference type="EMBL" id="BKAJ01000183">
    <property type="protein sequence ID" value="GEP60801.1"/>
    <property type="molecule type" value="Genomic_DNA"/>
</dbReference>
<dbReference type="RefSeq" id="WP_147156130.1">
    <property type="nucleotide sequence ID" value="NZ_BKAJ01000183.1"/>
</dbReference>
<dbReference type="AlphaFoldDB" id="A0A512NPB8"/>
<proteinExistence type="predicted"/>
<name>A0A512NPB8_9HYPH</name>
<gene>
    <name evidence="2" type="ORF">RSO01_79670</name>
</gene>
<evidence type="ECO:0000313" key="3">
    <source>
        <dbReference type="Proteomes" id="UP000321058"/>
    </source>
</evidence>
<dbReference type="Proteomes" id="UP000321058">
    <property type="component" value="Unassembled WGS sequence"/>
</dbReference>
<evidence type="ECO:0000313" key="2">
    <source>
        <dbReference type="EMBL" id="GEP60801.1"/>
    </source>
</evidence>
<sequence>MRWNGLSRKAGDRVRVGRRTISVPGVPSMTDPDGPTEASGPTDSADRPSLIDHKAVQYLDRVRAIFRPTQSDALAPGLERFIGREDIFRHVGTADIGSHGAQPMMQCPSYWPDGTTWVPIRDLEILEILEDQDVRAG</sequence>
<organism evidence="2 3">
    <name type="scientific">Reyranella soli</name>
    <dbReference type="NCBI Taxonomy" id="1230389"/>
    <lineage>
        <taxon>Bacteria</taxon>
        <taxon>Pseudomonadati</taxon>
        <taxon>Pseudomonadota</taxon>
        <taxon>Alphaproteobacteria</taxon>
        <taxon>Hyphomicrobiales</taxon>
        <taxon>Reyranellaceae</taxon>
        <taxon>Reyranella</taxon>
    </lineage>
</organism>